<comment type="caution">
    <text evidence="2">The sequence shown here is derived from an EMBL/GenBank/DDBJ whole genome shotgun (WGS) entry which is preliminary data.</text>
</comment>
<evidence type="ECO:0000259" key="1">
    <source>
        <dbReference type="Pfam" id="PF11160"/>
    </source>
</evidence>
<dbReference type="AlphaFoldDB" id="A0A4V3E2T9"/>
<reference evidence="2 3" key="1">
    <citation type="submission" date="2019-03" db="EMBL/GenBank/DDBJ databases">
        <title>Genomic Encyclopedia of Type Strains, Phase III (KMG-III): the genomes of soil and plant-associated and newly described type strains.</title>
        <authorList>
            <person name="Whitman W."/>
        </authorList>
    </citation>
    <scope>NUCLEOTIDE SEQUENCE [LARGE SCALE GENOMIC DNA]</scope>
    <source>
        <strain evidence="2 3">CECT 8455</strain>
    </source>
</reference>
<gene>
    <name evidence="2" type="ORF">DFQ03_0231</name>
</gene>
<accession>A0A4V3E2T9</accession>
<organism evidence="2 3">
    <name type="scientific">Maribacter caenipelagi</name>
    <dbReference type="NCBI Taxonomy" id="1447781"/>
    <lineage>
        <taxon>Bacteria</taxon>
        <taxon>Pseudomonadati</taxon>
        <taxon>Bacteroidota</taxon>
        <taxon>Flavobacteriia</taxon>
        <taxon>Flavobacteriales</taxon>
        <taxon>Flavobacteriaceae</taxon>
        <taxon>Maribacter</taxon>
    </lineage>
</organism>
<name>A0A4V3E2T9_9FLAO</name>
<evidence type="ECO:0000313" key="3">
    <source>
        <dbReference type="Proteomes" id="UP000295274"/>
    </source>
</evidence>
<dbReference type="EMBL" id="SNZW01000011">
    <property type="protein sequence ID" value="TDS18528.1"/>
    <property type="molecule type" value="Genomic_DNA"/>
</dbReference>
<dbReference type="Pfam" id="PF11160">
    <property type="entry name" value="Hva1_TUDOR"/>
    <property type="match status" value="1"/>
</dbReference>
<proteinExistence type="predicted"/>
<protein>
    <recommendedName>
        <fullName evidence="1">Hypervirulence associated protein TUDOR domain-containing protein</fullName>
    </recommendedName>
</protein>
<keyword evidence="3" id="KW-1185">Reference proteome</keyword>
<sequence>MESTNDKRIWMIRKGTTVKWSWGNGTAKGKIIETYTSKTTKTIKGNEVTRNGSDDDKALYIQQEDGDYVLKSESEVERAD</sequence>
<feature type="domain" description="Hypervirulence associated protein TUDOR" evidence="1">
    <location>
        <begin position="15"/>
        <end position="76"/>
    </location>
</feature>
<evidence type="ECO:0000313" key="2">
    <source>
        <dbReference type="EMBL" id="TDS18528.1"/>
    </source>
</evidence>
<dbReference type="InterPro" id="IPR021331">
    <property type="entry name" value="Hva1_TUDOR"/>
</dbReference>
<dbReference type="Proteomes" id="UP000295274">
    <property type="component" value="Unassembled WGS sequence"/>
</dbReference>